<dbReference type="Pfam" id="PF18897">
    <property type="entry name" value="Gp3-like"/>
    <property type="match status" value="1"/>
</dbReference>
<dbReference type="EMBL" id="FQVH01000043">
    <property type="protein sequence ID" value="SHF76408.1"/>
    <property type="molecule type" value="Genomic_DNA"/>
</dbReference>
<proteinExistence type="predicted"/>
<reference evidence="2 3" key="1">
    <citation type="submission" date="2016-11" db="EMBL/GenBank/DDBJ databases">
        <authorList>
            <person name="Jaros S."/>
            <person name="Januszkiewicz K."/>
            <person name="Wedrychowicz H."/>
        </authorList>
    </citation>
    <scope>NUCLEOTIDE SEQUENCE [LARGE SCALE GENOMIC DNA]</scope>
    <source>
        <strain evidence="2 3">DSM 17918</strain>
    </source>
</reference>
<name>A0A1M5EB06_9THEO</name>
<dbReference type="RefSeq" id="WP_073345989.1">
    <property type="nucleotide sequence ID" value="NZ_FQVH01000043.1"/>
</dbReference>
<dbReference type="InterPro" id="IPR043991">
    <property type="entry name" value="Gp3-like"/>
</dbReference>
<gene>
    <name evidence="2" type="ORF">SAMN02746089_02513</name>
</gene>
<dbReference type="STRING" id="1121256.SAMN02746089_02513"/>
<organism evidence="2 3">
    <name type="scientific">Caldanaerobius fijiensis DSM 17918</name>
    <dbReference type="NCBI Taxonomy" id="1121256"/>
    <lineage>
        <taxon>Bacteria</taxon>
        <taxon>Bacillati</taxon>
        <taxon>Bacillota</taxon>
        <taxon>Clostridia</taxon>
        <taxon>Thermoanaerobacterales</taxon>
        <taxon>Thermoanaerobacteraceae</taxon>
        <taxon>Caldanaerobius</taxon>
    </lineage>
</organism>
<evidence type="ECO:0000313" key="2">
    <source>
        <dbReference type="EMBL" id="SHF76408.1"/>
    </source>
</evidence>
<evidence type="ECO:0000256" key="1">
    <source>
        <dbReference type="SAM" id="MobiDB-lite"/>
    </source>
</evidence>
<sequence>MIKGLSEIRRLPRIGKIHLGVKDETNKGAKYPRAVDYFVVKLDENTPESSVNAFKSIYGDRPKELDIIFPSDDPNRFFPQWLKRYGGGKLLCKGDGETAQQVDAQTGEIKEIPCLYMECPHYKKKHCKSVGNLKFLIQGIPGGVWQIDTSSYYSIVNINSAIDIIKSANGGHIAGIPLKLVRNPIKVTADGKPKTIYVLNLYQPQPQPTKEEPKTENSGVDGEPELPDSDDLPEDLFPDDEPEPEPVEQVKNTSEEQTENNTVPNVSEYEPNFNDCLIVQSIAYELINGKKFARIEVCDTNGENGRVVYPKDPRPIIKAGQYAVLKDCKITKMGERDVLESYEVLGQKEAM</sequence>
<feature type="compositionally biased region" description="Acidic residues" evidence="1">
    <location>
        <begin position="222"/>
        <end position="246"/>
    </location>
</feature>
<evidence type="ECO:0000313" key="3">
    <source>
        <dbReference type="Proteomes" id="UP000184088"/>
    </source>
</evidence>
<dbReference type="OrthoDB" id="1443745at2"/>
<accession>A0A1M5EB06</accession>
<keyword evidence="3" id="KW-1185">Reference proteome</keyword>
<feature type="region of interest" description="Disordered" evidence="1">
    <location>
        <begin position="202"/>
        <end position="269"/>
    </location>
</feature>
<protein>
    <submittedName>
        <fullName evidence="2">Uncharacterized protein</fullName>
    </submittedName>
</protein>
<dbReference type="AlphaFoldDB" id="A0A1M5EB06"/>
<dbReference type="Proteomes" id="UP000184088">
    <property type="component" value="Unassembled WGS sequence"/>
</dbReference>